<keyword evidence="1 2" id="KW-0418">Kinase</keyword>
<dbReference type="PANTHER" id="PTHR30605">
    <property type="entry name" value="ANHYDRO-N-ACETYLMURAMIC ACID KINASE"/>
    <property type="match status" value="1"/>
</dbReference>
<accession>A0A2S8GMN8</accession>
<dbReference type="InterPro" id="IPR043129">
    <property type="entry name" value="ATPase_NBD"/>
</dbReference>
<protein>
    <recommendedName>
        <fullName evidence="1">Anhydro-N-acetylmuramic acid kinase</fullName>
        <ecNumber evidence="1">2.7.1.170</ecNumber>
    </recommendedName>
    <alternativeName>
        <fullName evidence="1">AnhMurNAc kinase</fullName>
    </alternativeName>
</protein>
<comment type="similarity">
    <text evidence="1">Belongs to the anhydro-N-acetylmuramic acid kinase family.</text>
</comment>
<comment type="caution">
    <text evidence="2">The sequence shown here is derived from an EMBL/GenBank/DDBJ whole genome shotgun (WGS) entry which is preliminary data.</text>
</comment>
<reference evidence="2 3" key="1">
    <citation type="submission" date="2018-02" db="EMBL/GenBank/DDBJ databases">
        <title>Comparative genomes isolates from brazilian mangrove.</title>
        <authorList>
            <person name="Araujo J.E."/>
            <person name="Taketani R.G."/>
            <person name="Silva M.C.P."/>
            <person name="Loureco M.V."/>
            <person name="Andreote F.D."/>
        </authorList>
    </citation>
    <scope>NUCLEOTIDE SEQUENCE [LARGE SCALE GENOMIC DNA]</scope>
    <source>
        <strain evidence="2 3">Nap-Phe MGV</strain>
    </source>
</reference>
<proteinExistence type="inferred from homology"/>
<evidence type="ECO:0000256" key="1">
    <source>
        <dbReference type="HAMAP-Rule" id="MF_01270"/>
    </source>
</evidence>
<dbReference type="AlphaFoldDB" id="A0A2S8GMN8"/>
<dbReference type="Proteomes" id="UP000237819">
    <property type="component" value="Unassembled WGS sequence"/>
</dbReference>
<dbReference type="GO" id="GO:0006040">
    <property type="term" value="P:amino sugar metabolic process"/>
    <property type="evidence" value="ECO:0007669"/>
    <property type="project" value="InterPro"/>
</dbReference>
<dbReference type="GO" id="GO:0016301">
    <property type="term" value="F:kinase activity"/>
    <property type="evidence" value="ECO:0007669"/>
    <property type="project" value="UniProtKB-KW"/>
</dbReference>
<dbReference type="HAMAP" id="MF_01270">
    <property type="entry name" value="AnhMurNAc_kinase"/>
    <property type="match status" value="1"/>
</dbReference>
<comment type="catalytic activity">
    <reaction evidence="1">
        <text>1,6-anhydro-N-acetyl-beta-muramate + ATP + H2O = N-acetyl-D-muramate 6-phosphate + ADP + H(+)</text>
        <dbReference type="Rhea" id="RHEA:24952"/>
        <dbReference type="ChEBI" id="CHEBI:15377"/>
        <dbReference type="ChEBI" id="CHEBI:15378"/>
        <dbReference type="ChEBI" id="CHEBI:30616"/>
        <dbReference type="ChEBI" id="CHEBI:58690"/>
        <dbReference type="ChEBI" id="CHEBI:58722"/>
        <dbReference type="ChEBI" id="CHEBI:456216"/>
        <dbReference type="EC" id="2.7.1.170"/>
    </reaction>
</comment>
<dbReference type="EC" id="2.7.1.170" evidence="1"/>
<dbReference type="GO" id="GO:0097175">
    <property type="term" value="P:1,6-anhydro-N-acetyl-beta-muramic acid catabolic process"/>
    <property type="evidence" value="ECO:0007669"/>
    <property type="project" value="UniProtKB-UniRule"/>
</dbReference>
<sequence length="384" mass="41590">MGNFSDYHYICSVRYIDKKASTVVSSEKRHFAIGLMSGTSADGVDAALVSTDGESDIQFHGGLTLGYSEQLRARVLEASQHNVRLDELLRVERELTLHHVKAVKALVTQLGPIAQSAEIVGFHGHTVRHIPNEGLTMQLGNPWLLAERTGFPVVSDFRRHDMARGGQGAPLVSLFHRALFANETEPVVVLNLGGVANVTWLGPNGEIIAGDSGPGCGLLDEWVQEMADLSHDVDGRLALKGKVRDDIVREALGVEFFRKPLPKSADRFDFDHVDVSGLSVEDGAATLCAVTVQAICGAVSRMPKEPAVLWVTGGGVHHPVIMRMLTDRFKIVRSISERGLSPDTLEAECFAWLAVRHQLGLPLTIPETTGCSEPTVGGAFTPIR</sequence>
<dbReference type="Gene3D" id="3.30.420.40">
    <property type="match status" value="2"/>
</dbReference>
<dbReference type="InterPro" id="IPR005338">
    <property type="entry name" value="Anhydro_N_Ac-Mur_kinase"/>
</dbReference>
<keyword evidence="1" id="KW-0067">ATP-binding</keyword>
<evidence type="ECO:0000313" key="2">
    <source>
        <dbReference type="EMBL" id="PQO45697.1"/>
    </source>
</evidence>
<gene>
    <name evidence="1" type="primary">anmK</name>
    <name evidence="2" type="ORF">C5Y93_12260</name>
</gene>
<dbReference type="NCBIfam" id="NF007141">
    <property type="entry name" value="PRK09585.1-5"/>
    <property type="match status" value="1"/>
</dbReference>
<dbReference type="EMBL" id="PUHZ01000013">
    <property type="protein sequence ID" value="PQO45697.1"/>
    <property type="molecule type" value="Genomic_DNA"/>
</dbReference>
<keyword evidence="1" id="KW-0119">Carbohydrate metabolism</keyword>
<name>A0A2S8GMN8_9BACT</name>
<dbReference type="GO" id="GO:0016773">
    <property type="term" value="F:phosphotransferase activity, alcohol group as acceptor"/>
    <property type="evidence" value="ECO:0007669"/>
    <property type="project" value="UniProtKB-UniRule"/>
</dbReference>
<evidence type="ECO:0000313" key="3">
    <source>
        <dbReference type="Proteomes" id="UP000237819"/>
    </source>
</evidence>
<keyword evidence="1" id="KW-0547">Nucleotide-binding</keyword>
<dbReference type="GO" id="GO:0009254">
    <property type="term" value="P:peptidoglycan turnover"/>
    <property type="evidence" value="ECO:0007669"/>
    <property type="project" value="UniProtKB-UniRule"/>
</dbReference>
<keyword evidence="1" id="KW-0808">Transferase</keyword>
<dbReference type="UniPathway" id="UPA00544"/>
<dbReference type="SUPFAM" id="SSF53067">
    <property type="entry name" value="Actin-like ATPase domain"/>
    <property type="match status" value="1"/>
</dbReference>
<comment type="pathway">
    <text evidence="1">Amino-sugar metabolism; 1,6-anhydro-N-acetylmuramate degradation.</text>
</comment>
<feature type="binding site" evidence="1">
    <location>
        <begin position="38"/>
        <end position="45"/>
    </location>
    <ligand>
        <name>ATP</name>
        <dbReference type="ChEBI" id="CHEBI:30616"/>
    </ligand>
</feature>
<dbReference type="UniPathway" id="UPA00343"/>
<comment type="function">
    <text evidence="1">Catalyzes the specific phosphorylation of 1,6-anhydro-N-acetylmuramic acid (anhMurNAc) with the simultaneous cleavage of the 1,6-anhydro ring, generating MurNAc-6-P. Is required for the utilization of anhMurNAc either imported from the medium or derived from its own cell wall murein, and thus plays a role in cell wall recycling.</text>
</comment>
<dbReference type="PANTHER" id="PTHR30605:SF0">
    <property type="entry name" value="ANHYDRO-N-ACETYLMURAMIC ACID KINASE"/>
    <property type="match status" value="1"/>
</dbReference>
<comment type="pathway">
    <text evidence="1">Cell wall biogenesis; peptidoglycan recycling.</text>
</comment>
<dbReference type="Pfam" id="PF03702">
    <property type="entry name" value="AnmK"/>
    <property type="match status" value="1"/>
</dbReference>
<organism evidence="2 3">
    <name type="scientific">Blastopirellula marina</name>
    <dbReference type="NCBI Taxonomy" id="124"/>
    <lineage>
        <taxon>Bacteria</taxon>
        <taxon>Pseudomonadati</taxon>
        <taxon>Planctomycetota</taxon>
        <taxon>Planctomycetia</taxon>
        <taxon>Pirellulales</taxon>
        <taxon>Pirellulaceae</taxon>
        <taxon>Blastopirellula</taxon>
    </lineage>
</organism>
<dbReference type="GO" id="GO:0005524">
    <property type="term" value="F:ATP binding"/>
    <property type="evidence" value="ECO:0007669"/>
    <property type="project" value="UniProtKB-UniRule"/>
</dbReference>